<dbReference type="GO" id="GO:0005615">
    <property type="term" value="C:extracellular space"/>
    <property type="evidence" value="ECO:0007669"/>
    <property type="project" value="TreeGrafter"/>
</dbReference>
<evidence type="ECO:0000256" key="6">
    <source>
        <dbReference type="ARBA" id="ARBA00022729"/>
    </source>
</evidence>
<dbReference type="PRINTS" id="PR00765">
    <property type="entry name" value="CRBOXYPTASEA"/>
</dbReference>
<comment type="cofactor">
    <cofactor evidence="1">
        <name>Zn(2+)</name>
        <dbReference type="ChEBI" id="CHEBI:29105"/>
    </cofactor>
</comment>
<evidence type="ECO:0000256" key="5">
    <source>
        <dbReference type="ARBA" id="ARBA00022723"/>
    </source>
</evidence>
<gene>
    <name evidence="13" type="ORF">OTU49_016159</name>
</gene>
<feature type="domain" description="Peptidase M14" evidence="12">
    <location>
        <begin position="262"/>
        <end position="554"/>
    </location>
</feature>
<feature type="compositionally biased region" description="Basic and acidic residues" evidence="11">
    <location>
        <begin position="236"/>
        <end position="271"/>
    </location>
</feature>
<evidence type="ECO:0000256" key="10">
    <source>
        <dbReference type="PROSITE-ProRule" id="PRU01379"/>
    </source>
</evidence>
<comment type="similarity">
    <text evidence="2 10">Belongs to the peptidase M14 family.</text>
</comment>
<sequence length="612" mass="69798">MEVAVSPNSNLSHLTRQSRHASLSDFHWLGRHHNEHTTHSIKTEQAVEEIDLEERAATSGRERRALMKGLLGWETLLEDLSDSFFTPAQSQLTGHERLAWDNYYRYSSISSFARKLAQQHRTVECLQLGHTAEGRPLLALIIATDAIRMARAYTREVLSARRHQVKARTMQKNLQEYMTSDELSVETLIKRSEKGRKEKGHWVQGNIKEETDMAHSDVAQRQMTSLKFSRKKSKMRKPERLRQRQTLKVEEGSKRKLRKKVVEQKKADKWSLRKKRVMSKTQNGETRAKGRSGGKLRDKAKDISRSKLRKEAGRSKPVILIEAGAHAREWTSSAVATYLAQQLADTGKLLLKHVTFIIAPATNPDGYEYSITSDPLWRKNRRNVSNTGCVGVDLNRNWETAWVTGAGASDEPCSYLYRGPSAFSEVETRSLADLARTFRKRLKFFISLHSYGEYVLYPWSFTKNSTAKANRLKSMAKKITSRLNEKNTAHFTYGQSSHMMYLASGTADDYMYSLGVPFAYTIELPKDSFSLPPRDILPLAEQLWDTIVCTAGEIARSTHAKSFCMKRIVKIRGHGNQTVMAWVHKKVPLAQAHQLLRERYSARMASVRGAEV</sequence>
<keyword evidence="5" id="KW-0479">Metal-binding</keyword>
<keyword evidence="6" id="KW-0732">Signal</keyword>
<keyword evidence="3" id="KW-0121">Carboxypeptidase</keyword>
<dbReference type="AlphaFoldDB" id="A0AAW0Y9T7"/>
<dbReference type="SUPFAM" id="SSF53187">
    <property type="entry name" value="Zn-dependent exopeptidases"/>
    <property type="match status" value="2"/>
</dbReference>
<feature type="active site" description="Proton donor/acceptor" evidence="10">
    <location>
        <position position="523"/>
    </location>
</feature>
<protein>
    <recommendedName>
        <fullName evidence="12">Peptidase M14 domain-containing protein</fullName>
    </recommendedName>
</protein>
<feature type="compositionally biased region" description="Basic and acidic residues" evidence="11">
    <location>
        <begin position="295"/>
        <end position="309"/>
    </location>
</feature>
<evidence type="ECO:0000256" key="3">
    <source>
        <dbReference type="ARBA" id="ARBA00022645"/>
    </source>
</evidence>
<accession>A0AAW0Y9T7</accession>
<evidence type="ECO:0000256" key="7">
    <source>
        <dbReference type="ARBA" id="ARBA00022801"/>
    </source>
</evidence>
<evidence type="ECO:0000256" key="4">
    <source>
        <dbReference type="ARBA" id="ARBA00022670"/>
    </source>
</evidence>
<keyword evidence="9" id="KW-0482">Metalloprotease</keyword>
<dbReference type="EMBL" id="JARKIK010000012">
    <property type="protein sequence ID" value="KAK8748463.1"/>
    <property type="molecule type" value="Genomic_DNA"/>
</dbReference>
<dbReference type="PROSITE" id="PS52035">
    <property type="entry name" value="PEPTIDASE_M14"/>
    <property type="match status" value="1"/>
</dbReference>
<keyword evidence="4" id="KW-0645">Protease</keyword>
<keyword evidence="8" id="KW-0862">Zinc</keyword>
<dbReference type="GO" id="GO:0006508">
    <property type="term" value="P:proteolysis"/>
    <property type="evidence" value="ECO:0007669"/>
    <property type="project" value="UniProtKB-KW"/>
</dbReference>
<dbReference type="GO" id="GO:0004181">
    <property type="term" value="F:metallocarboxypeptidase activity"/>
    <property type="evidence" value="ECO:0007669"/>
    <property type="project" value="InterPro"/>
</dbReference>
<keyword evidence="14" id="KW-1185">Reference proteome</keyword>
<evidence type="ECO:0000256" key="8">
    <source>
        <dbReference type="ARBA" id="ARBA00022833"/>
    </source>
</evidence>
<evidence type="ECO:0000313" key="14">
    <source>
        <dbReference type="Proteomes" id="UP001445076"/>
    </source>
</evidence>
<evidence type="ECO:0000256" key="1">
    <source>
        <dbReference type="ARBA" id="ARBA00001947"/>
    </source>
</evidence>
<proteinExistence type="inferred from homology"/>
<evidence type="ECO:0000259" key="12">
    <source>
        <dbReference type="PROSITE" id="PS52035"/>
    </source>
</evidence>
<dbReference type="SMART" id="SM00631">
    <property type="entry name" value="Zn_pept"/>
    <property type="match status" value="1"/>
</dbReference>
<comment type="caution">
    <text evidence="13">The sequence shown here is derived from an EMBL/GenBank/DDBJ whole genome shotgun (WGS) entry which is preliminary data.</text>
</comment>
<evidence type="ECO:0000256" key="2">
    <source>
        <dbReference type="ARBA" id="ARBA00005988"/>
    </source>
</evidence>
<evidence type="ECO:0000313" key="13">
    <source>
        <dbReference type="EMBL" id="KAK8748463.1"/>
    </source>
</evidence>
<dbReference type="Pfam" id="PF00246">
    <property type="entry name" value="Peptidase_M14"/>
    <property type="match status" value="1"/>
</dbReference>
<dbReference type="PANTHER" id="PTHR11705:SF143">
    <property type="entry name" value="SLL0236 PROTEIN"/>
    <property type="match status" value="1"/>
</dbReference>
<dbReference type="Gene3D" id="3.40.630.10">
    <property type="entry name" value="Zn peptidases"/>
    <property type="match status" value="2"/>
</dbReference>
<evidence type="ECO:0000256" key="9">
    <source>
        <dbReference type="ARBA" id="ARBA00023049"/>
    </source>
</evidence>
<dbReference type="PANTHER" id="PTHR11705">
    <property type="entry name" value="PROTEASE FAMILY M14 CARBOXYPEPTIDASE A,B"/>
    <property type="match status" value="1"/>
</dbReference>
<evidence type="ECO:0000256" key="11">
    <source>
        <dbReference type="SAM" id="MobiDB-lite"/>
    </source>
</evidence>
<dbReference type="InterPro" id="IPR000834">
    <property type="entry name" value="Peptidase_M14"/>
</dbReference>
<dbReference type="FunFam" id="3.40.630.10:FF:000084">
    <property type="entry name" value="Carboxypeptidase B2"/>
    <property type="match status" value="1"/>
</dbReference>
<keyword evidence="7" id="KW-0378">Hydrolase</keyword>
<name>A0AAW0Y9T7_CHEQU</name>
<reference evidence="13 14" key="1">
    <citation type="journal article" date="2024" name="BMC Genomics">
        <title>Genome assembly of redclaw crayfish (Cherax quadricarinatus) provides insights into its immune adaptation and hypoxia tolerance.</title>
        <authorList>
            <person name="Liu Z."/>
            <person name="Zheng J."/>
            <person name="Li H."/>
            <person name="Fang K."/>
            <person name="Wang S."/>
            <person name="He J."/>
            <person name="Zhou D."/>
            <person name="Weng S."/>
            <person name="Chi M."/>
            <person name="Gu Z."/>
            <person name="He J."/>
            <person name="Li F."/>
            <person name="Wang M."/>
        </authorList>
    </citation>
    <scope>NUCLEOTIDE SEQUENCE [LARGE SCALE GENOMIC DNA]</scope>
    <source>
        <strain evidence="13">ZL_2023a</strain>
    </source>
</reference>
<dbReference type="Proteomes" id="UP001445076">
    <property type="component" value="Unassembled WGS sequence"/>
</dbReference>
<organism evidence="13 14">
    <name type="scientific">Cherax quadricarinatus</name>
    <name type="common">Australian red claw crayfish</name>
    <dbReference type="NCBI Taxonomy" id="27406"/>
    <lineage>
        <taxon>Eukaryota</taxon>
        <taxon>Metazoa</taxon>
        <taxon>Ecdysozoa</taxon>
        <taxon>Arthropoda</taxon>
        <taxon>Crustacea</taxon>
        <taxon>Multicrustacea</taxon>
        <taxon>Malacostraca</taxon>
        <taxon>Eumalacostraca</taxon>
        <taxon>Eucarida</taxon>
        <taxon>Decapoda</taxon>
        <taxon>Pleocyemata</taxon>
        <taxon>Astacidea</taxon>
        <taxon>Parastacoidea</taxon>
        <taxon>Parastacidae</taxon>
        <taxon>Cherax</taxon>
    </lineage>
</organism>
<feature type="region of interest" description="Disordered" evidence="11">
    <location>
        <begin position="226"/>
        <end position="309"/>
    </location>
</feature>
<dbReference type="GO" id="GO:0008270">
    <property type="term" value="F:zinc ion binding"/>
    <property type="evidence" value="ECO:0007669"/>
    <property type="project" value="InterPro"/>
</dbReference>